<dbReference type="Gene3D" id="2.150.10.10">
    <property type="entry name" value="Serralysin-like metalloprotease, C-terminal"/>
    <property type="match status" value="5"/>
</dbReference>
<dbReference type="Pfam" id="PF00353">
    <property type="entry name" value="HemolysinCabind"/>
    <property type="match status" value="5"/>
</dbReference>
<keyword evidence="2" id="KW-0964">Secreted</keyword>
<dbReference type="PANTHER" id="PTHR38340">
    <property type="entry name" value="S-LAYER PROTEIN"/>
    <property type="match status" value="1"/>
</dbReference>
<evidence type="ECO:0000313" key="5">
    <source>
        <dbReference type="Proteomes" id="UP000199569"/>
    </source>
</evidence>
<feature type="compositionally biased region" description="Low complexity" evidence="3">
    <location>
        <begin position="230"/>
        <end position="242"/>
    </location>
</feature>
<dbReference type="PRINTS" id="PR00313">
    <property type="entry name" value="CABNDNGRPT"/>
</dbReference>
<name>A0A1G5K4E2_9HYPH</name>
<dbReference type="EMBL" id="FMVJ01000008">
    <property type="protein sequence ID" value="SCY95101.1"/>
    <property type="molecule type" value="Genomic_DNA"/>
</dbReference>
<dbReference type="OrthoDB" id="8010440at2"/>
<dbReference type="InterPro" id="IPR018511">
    <property type="entry name" value="Hemolysin-typ_Ca-bd_CS"/>
</dbReference>
<dbReference type="PROSITE" id="PS00330">
    <property type="entry name" value="HEMOLYSIN_CALCIUM"/>
    <property type="match status" value="4"/>
</dbReference>
<dbReference type="GO" id="GO:0005509">
    <property type="term" value="F:calcium ion binding"/>
    <property type="evidence" value="ECO:0007669"/>
    <property type="project" value="InterPro"/>
</dbReference>
<gene>
    <name evidence="4" type="ORF">SAMN02927923_03046</name>
</gene>
<keyword evidence="5" id="KW-1185">Reference proteome</keyword>
<evidence type="ECO:0000256" key="2">
    <source>
        <dbReference type="ARBA" id="ARBA00022525"/>
    </source>
</evidence>
<dbReference type="GO" id="GO:0005576">
    <property type="term" value="C:extracellular region"/>
    <property type="evidence" value="ECO:0007669"/>
    <property type="project" value="UniProtKB-SubCell"/>
</dbReference>
<evidence type="ECO:0000313" key="4">
    <source>
        <dbReference type="EMBL" id="SCY95101.1"/>
    </source>
</evidence>
<proteinExistence type="predicted"/>
<dbReference type="SUPFAM" id="SSF51120">
    <property type="entry name" value="beta-Roll"/>
    <property type="match status" value="3"/>
</dbReference>
<dbReference type="PANTHER" id="PTHR38340:SF1">
    <property type="entry name" value="S-LAYER PROTEIN"/>
    <property type="match status" value="1"/>
</dbReference>
<evidence type="ECO:0000256" key="1">
    <source>
        <dbReference type="ARBA" id="ARBA00004613"/>
    </source>
</evidence>
<sequence>MASYNEALRLFVFDKDETAEFVMSPGMGNCSVLGNSLGNRITGNDGDNSLDGGEGADFLMGNDGNDTYIVDDVGDVVYECPDEGFDTIKASVDVNLNFHGFYTERLILTGGASSGIGNGLNNEIIGNNNLVNFLDGGGGDDILRGGTQRDQLIGGKGNDCLDGGGGSDQLVGGEGDDTYVVHSGHETILETAGQGWDQVNAWTSYTLKSNLEALKLLGDSNISGTGNSANNSLTGNNGRNNLQGLEGNDTLDGGAGEDRLEGGTGNDTYYVDDKDDVVIEDLTSDGNDTVYTSIDYTLSEFVENLIAHGSGAIRLTGNELANTITGNDQANIIDGGAGADRMDGGGGNDIYYVDNVRDVITDVAGFDTVKTTCHYTLNGTLENLTAASGSNALKLTGNALNNGINGNRGRDTLKGLGGNDTLNGKQGSDILYGGKGQDTFVFDTHLSAGNIDKICDFNFRQDTIHLDNAIFRKLGGGSINKPGKLKKAFFTVGKEAKDGNDYIVYDKEKGALYYDYDGSGQGAAVLFARFKAGTIIKADDLMII</sequence>
<comment type="subcellular location">
    <subcellularLocation>
        <location evidence="1">Secreted</location>
    </subcellularLocation>
</comment>
<organism evidence="4 5">
    <name type="scientific">Microvirga guangxiensis</name>
    <dbReference type="NCBI Taxonomy" id="549386"/>
    <lineage>
        <taxon>Bacteria</taxon>
        <taxon>Pseudomonadati</taxon>
        <taxon>Pseudomonadota</taxon>
        <taxon>Alphaproteobacteria</taxon>
        <taxon>Hyphomicrobiales</taxon>
        <taxon>Methylobacteriaceae</taxon>
        <taxon>Microvirga</taxon>
    </lineage>
</organism>
<dbReference type="Proteomes" id="UP000199569">
    <property type="component" value="Unassembled WGS sequence"/>
</dbReference>
<reference evidence="5" key="1">
    <citation type="submission" date="2016-10" db="EMBL/GenBank/DDBJ databases">
        <authorList>
            <person name="Varghese N."/>
            <person name="Submissions S."/>
        </authorList>
    </citation>
    <scope>NUCLEOTIDE SEQUENCE [LARGE SCALE GENOMIC DNA]</scope>
    <source>
        <strain evidence="5">CGMCC 1.7666</strain>
    </source>
</reference>
<dbReference type="InterPro" id="IPR001343">
    <property type="entry name" value="Hemolysn_Ca-bd"/>
</dbReference>
<dbReference type="InterPro" id="IPR011049">
    <property type="entry name" value="Serralysin-like_metalloprot_C"/>
</dbReference>
<feature type="region of interest" description="Disordered" evidence="3">
    <location>
        <begin position="226"/>
        <end position="267"/>
    </location>
</feature>
<dbReference type="STRING" id="549386.SAMN02927923_03046"/>
<dbReference type="AlphaFoldDB" id="A0A1G5K4E2"/>
<evidence type="ECO:0000256" key="3">
    <source>
        <dbReference type="SAM" id="MobiDB-lite"/>
    </source>
</evidence>
<protein>
    <submittedName>
        <fullName evidence="4">Ca2+-binding protein, RTX toxin-related</fullName>
    </submittedName>
</protein>
<dbReference type="RefSeq" id="WP_091136198.1">
    <property type="nucleotide sequence ID" value="NZ_FMVJ01000008.1"/>
</dbReference>
<dbReference type="InterPro" id="IPR050557">
    <property type="entry name" value="RTX_toxin/Mannuronan_C5-epim"/>
</dbReference>
<accession>A0A1G5K4E2</accession>